<dbReference type="PANTHER" id="PTHR37540">
    <property type="entry name" value="TRANSCRIPTION FACTOR (ACR-2), PUTATIVE-RELATED-RELATED"/>
    <property type="match status" value="1"/>
</dbReference>
<dbReference type="Pfam" id="PF11951">
    <property type="entry name" value="Fungal_trans_2"/>
    <property type="match status" value="1"/>
</dbReference>
<name>A0A8H7VZQ7_9HELO</name>
<comment type="caution">
    <text evidence="1">The sequence shown here is derived from an EMBL/GenBank/DDBJ whole genome shotgun (WGS) entry which is preliminary data.</text>
</comment>
<reference evidence="1" key="1">
    <citation type="submission" date="2021-02" db="EMBL/GenBank/DDBJ databases">
        <title>Genome sequence Cadophora malorum strain M34.</title>
        <authorList>
            <person name="Stefanovic E."/>
            <person name="Vu D."/>
            <person name="Scully C."/>
            <person name="Dijksterhuis J."/>
            <person name="Roader J."/>
            <person name="Houbraken J."/>
        </authorList>
    </citation>
    <scope>NUCLEOTIDE SEQUENCE</scope>
    <source>
        <strain evidence="1">M34</strain>
    </source>
</reference>
<evidence type="ECO:0000313" key="2">
    <source>
        <dbReference type="Proteomes" id="UP000664132"/>
    </source>
</evidence>
<dbReference type="EMBL" id="JAFJYH010000448">
    <property type="protein sequence ID" value="KAG4411700.1"/>
    <property type="molecule type" value="Genomic_DNA"/>
</dbReference>
<accession>A0A8H7VZQ7</accession>
<keyword evidence="2" id="KW-1185">Reference proteome</keyword>
<dbReference type="Proteomes" id="UP000664132">
    <property type="component" value="Unassembled WGS sequence"/>
</dbReference>
<protein>
    <submittedName>
        <fullName evidence="1">Uncharacterized protein</fullName>
    </submittedName>
</protein>
<gene>
    <name evidence="1" type="ORF">IFR04_015175</name>
</gene>
<dbReference type="InterPro" id="IPR021858">
    <property type="entry name" value="Fun_TF"/>
</dbReference>
<dbReference type="OrthoDB" id="4158087at2759"/>
<dbReference type="AlphaFoldDB" id="A0A8H7VZQ7"/>
<evidence type="ECO:0000313" key="1">
    <source>
        <dbReference type="EMBL" id="KAG4411700.1"/>
    </source>
</evidence>
<proteinExistence type="predicted"/>
<sequence>MATAAPHSSLMFSFHMETDGLAVADGSILPPTTTMPIADKDLIFVHLNEITGPIQDTDTRHKVRAHVMRDFQRKKHKFAKAKPNKSGKGALLTHQESSLDGVQAQQLEAPFSGKTVTEAEAPPEEATAVMHFPDPQVIGMLEPFNTLPIPGSPRLQLLMHHFLVNTLIPVNPKDKWFNYAITDHALFHATMMHAAMHQRVVSGGLDQREQVQLKTNAIMMVNQRLEDPILSRNDVTIGAVVCLVLLENQEGNSALSNIHMNGLQKMVALRGGIDNLGLAGVLRRKILW</sequence>
<organism evidence="1 2">
    <name type="scientific">Cadophora malorum</name>
    <dbReference type="NCBI Taxonomy" id="108018"/>
    <lineage>
        <taxon>Eukaryota</taxon>
        <taxon>Fungi</taxon>
        <taxon>Dikarya</taxon>
        <taxon>Ascomycota</taxon>
        <taxon>Pezizomycotina</taxon>
        <taxon>Leotiomycetes</taxon>
        <taxon>Helotiales</taxon>
        <taxon>Ploettnerulaceae</taxon>
        <taxon>Cadophora</taxon>
    </lineage>
</organism>
<dbReference type="PANTHER" id="PTHR37540:SF5">
    <property type="entry name" value="TRANSCRIPTION FACTOR DOMAIN-CONTAINING PROTEIN"/>
    <property type="match status" value="1"/>
</dbReference>